<gene>
    <name evidence="5" type="ORF">AC579_8170</name>
</gene>
<feature type="compositionally biased region" description="Polar residues" evidence="3">
    <location>
        <begin position="123"/>
        <end position="133"/>
    </location>
</feature>
<keyword evidence="2" id="KW-0539">Nucleus</keyword>
<keyword evidence="6" id="KW-1185">Reference proteome</keyword>
<organism evidence="5 6">
    <name type="scientific">Pseudocercospora musae</name>
    <dbReference type="NCBI Taxonomy" id="113226"/>
    <lineage>
        <taxon>Eukaryota</taxon>
        <taxon>Fungi</taxon>
        <taxon>Dikarya</taxon>
        <taxon>Ascomycota</taxon>
        <taxon>Pezizomycotina</taxon>
        <taxon>Dothideomycetes</taxon>
        <taxon>Dothideomycetidae</taxon>
        <taxon>Mycosphaerellales</taxon>
        <taxon>Mycosphaerellaceae</taxon>
        <taxon>Pseudocercospora</taxon>
    </lineage>
</organism>
<feature type="compositionally biased region" description="Low complexity" evidence="3">
    <location>
        <begin position="76"/>
        <end position="97"/>
    </location>
</feature>
<dbReference type="GO" id="GO:0045944">
    <property type="term" value="P:positive regulation of transcription by RNA polymerase II"/>
    <property type="evidence" value="ECO:0007669"/>
    <property type="project" value="TreeGrafter"/>
</dbReference>
<evidence type="ECO:0000256" key="1">
    <source>
        <dbReference type="ARBA" id="ARBA00004123"/>
    </source>
</evidence>
<evidence type="ECO:0000313" key="6">
    <source>
        <dbReference type="Proteomes" id="UP000073492"/>
    </source>
</evidence>
<dbReference type="Pfam" id="PF00172">
    <property type="entry name" value="Zn_clus"/>
    <property type="match status" value="1"/>
</dbReference>
<evidence type="ECO:0000256" key="2">
    <source>
        <dbReference type="ARBA" id="ARBA00023242"/>
    </source>
</evidence>
<dbReference type="InterPro" id="IPR021858">
    <property type="entry name" value="Fun_TF"/>
</dbReference>
<feature type="domain" description="Zn(2)-C6 fungal-type" evidence="4">
    <location>
        <begin position="23"/>
        <end position="53"/>
    </location>
</feature>
<dbReference type="CDD" id="cd00067">
    <property type="entry name" value="GAL4"/>
    <property type="match status" value="1"/>
</dbReference>
<reference evidence="5 6" key="1">
    <citation type="submission" date="2015-07" db="EMBL/GenBank/DDBJ databases">
        <title>Comparative genomics of the Sigatoka disease complex on banana suggests a link between parallel evolutionary changes in Pseudocercospora fijiensis and Pseudocercospora eumusae and increased virulence on the banana host.</title>
        <authorList>
            <person name="Chang T.-C."/>
            <person name="Salvucci A."/>
            <person name="Crous P.W."/>
            <person name="Stergiopoulos I."/>
        </authorList>
    </citation>
    <scope>NUCLEOTIDE SEQUENCE [LARGE SCALE GENOMIC DNA]</scope>
    <source>
        <strain evidence="5 6">CBS 116634</strain>
    </source>
</reference>
<comment type="subcellular location">
    <subcellularLocation>
        <location evidence="1">Nucleus</location>
    </subcellularLocation>
</comment>
<evidence type="ECO:0000256" key="3">
    <source>
        <dbReference type="SAM" id="MobiDB-lite"/>
    </source>
</evidence>
<dbReference type="InterPro" id="IPR036864">
    <property type="entry name" value="Zn2-C6_fun-type_DNA-bd_sf"/>
</dbReference>
<dbReference type="EMBL" id="LFZO01000007">
    <property type="protein sequence ID" value="KXT18436.1"/>
    <property type="molecule type" value="Genomic_DNA"/>
</dbReference>
<dbReference type="InterPro" id="IPR001138">
    <property type="entry name" value="Zn2Cys6_DnaBD"/>
</dbReference>
<dbReference type="GO" id="GO:0000981">
    <property type="term" value="F:DNA-binding transcription factor activity, RNA polymerase II-specific"/>
    <property type="evidence" value="ECO:0007669"/>
    <property type="project" value="InterPro"/>
</dbReference>
<feature type="region of interest" description="Disordered" evidence="3">
    <location>
        <begin position="64"/>
        <end position="133"/>
    </location>
</feature>
<dbReference type="SUPFAM" id="SSF57701">
    <property type="entry name" value="Zn2/Cys6 DNA-binding domain"/>
    <property type="match status" value="1"/>
</dbReference>
<dbReference type="Gene3D" id="4.10.240.10">
    <property type="entry name" value="Zn(2)-C6 fungal-type DNA-binding domain"/>
    <property type="match status" value="1"/>
</dbReference>
<protein>
    <recommendedName>
        <fullName evidence="4">Zn(2)-C6 fungal-type domain-containing protein</fullName>
    </recommendedName>
</protein>
<evidence type="ECO:0000259" key="4">
    <source>
        <dbReference type="PROSITE" id="PS50048"/>
    </source>
</evidence>
<dbReference type="Proteomes" id="UP000073492">
    <property type="component" value="Unassembled WGS sequence"/>
</dbReference>
<dbReference type="AlphaFoldDB" id="A0A139IUJ9"/>
<sequence>MPSIQGRTPRASRPSNITRRRTGCIPCREKHVRCDEQKPNCRRCERNSSDCYWTRDVRIVFHTPERPGTTRRRHSSLQLHTSSLSLSTPSQQLSIPSVEHDGFHTEYPTPEPDLASVRPVEHTSPSQTEQSTDWATLEASELVQSALQTELEVALMHNYLTEVAPWFDAHSAQQHYSRASVARMKRCPPWRPAALAISAKNIELRERRALSSGPESLPLHLYQLAVRLAIESMSGKNEVVGTLSGCVLLCVYEMMTVTYTDWRRHVEGCASIYTHNRWNGSTGGLISGSFWDYARIDIWAAFSASTKTILPPATYFDDPETIVALRDVDEDLHAQIAIWLTARVVNLVAENVPASQSHDYLSLSAAMRTWEDMGAEATRPVVERAANIDADHPFPQILFSTHSSTIGHTQFHTAMCLLLEYEMAQPGADVVSLTDLAYEHALKCAGIIETNNHTACLVNSLQPAYVAGKHMKKKYEKFAVLELLAQIQKKTGWKCEWRSDGLREFWSLC</sequence>
<dbReference type="GO" id="GO:0005634">
    <property type="term" value="C:nucleus"/>
    <property type="evidence" value="ECO:0007669"/>
    <property type="project" value="UniProtKB-SubCell"/>
</dbReference>
<dbReference type="Pfam" id="PF11951">
    <property type="entry name" value="Fungal_trans_2"/>
    <property type="match status" value="1"/>
</dbReference>
<dbReference type="EMBL" id="LFZO01000007">
    <property type="protein sequence ID" value="KXT18438.1"/>
    <property type="molecule type" value="Genomic_DNA"/>
</dbReference>
<comment type="caution">
    <text evidence="5">The sequence shown here is derived from an EMBL/GenBank/DDBJ whole genome shotgun (WGS) entry which is preliminary data.</text>
</comment>
<dbReference type="PROSITE" id="PS50048">
    <property type="entry name" value="ZN2_CY6_FUNGAL_2"/>
    <property type="match status" value="1"/>
</dbReference>
<evidence type="ECO:0000313" key="5">
    <source>
        <dbReference type="EMBL" id="KXT18438.1"/>
    </source>
</evidence>
<dbReference type="SMART" id="SM00066">
    <property type="entry name" value="GAL4"/>
    <property type="match status" value="1"/>
</dbReference>
<proteinExistence type="predicted"/>
<accession>A0A139IUJ9</accession>
<dbReference type="OrthoDB" id="415590at2759"/>
<dbReference type="PANTHER" id="PTHR37534">
    <property type="entry name" value="TRANSCRIPTIONAL ACTIVATOR PROTEIN UGA3"/>
    <property type="match status" value="1"/>
</dbReference>
<name>A0A139IUJ9_9PEZI</name>
<dbReference type="PANTHER" id="PTHR37534:SF4">
    <property type="entry name" value="ZN(II)2CYS6 TRANSCRIPTION FACTOR (EUROFUNG)"/>
    <property type="match status" value="1"/>
</dbReference>
<dbReference type="STRING" id="113226.A0A139IUJ9"/>
<dbReference type="GO" id="GO:0008270">
    <property type="term" value="F:zinc ion binding"/>
    <property type="evidence" value="ECO:0007669"/>
    <property type="project" value="InterPro"/>
</dbReference>
<dbReference type="PROSITE" id="PS00463">
    <property type="entry name" value="ZN2_CY6_FUNGAL_1"/>
    <property type="match status" value="1"/>
</dbReference>
<dbReference type="GO" id="GO:0000976">
    <property type="term" value="F:transcription cis-regulatory region binding"/>
    <property type="evidence" value="ECO:0007669"/>
    <property type="project" value="TreeGrafter"/>
</dbReference>